<dbReference type="OrthoDB" id="3335358at2759"/>
<keyword evidence="2" id="KW-1185">Reference proteome</keyword>
<evidence type="ECO:0000313" key="1">
    <source>
        <dbReference type="EMBL" id="KAH7423656.1"/>
    </source>
</evidence>
<evidence type="ECO:0000313" key="2">
    <source>
        <dbReference type="Proteomes" id="UP000825935"/>
    </source>
</evidence>
<reference evidence="1" key="1">
    <citation type="submission" date="2021-08" db="EMBL/GenBank/DDBJ databases">
        <title>WGS assembly of Ceratopteris richardii.</title>
        <authorList>
            <person name="Marchant D.B."/>
            <person name="Chen G."/>
            <person name="Jenkins J."/>
            <person name="Shu S."/>
            <person name="Leebens-Mack J."/>
            <person name="Grimwood J."/>
            <person name="Schmutz J."/>
            <person name="Soltis P."/>
            <person name="Soltis D."/>
            <person name="Chen Z.-H."/>
        </authorList>
    </citation>
    <scope>NUCLEOTIDE SEQUENCE</scope>
    <source>
        <strain evidence="1">Whitten #5841</strain>
        <tissue evidence="1">Leaf</tissue>
    </source>
</reference>
<dbReference type="PANTHER" id="PTHR34129:SF1">
    <property type="entry name" value="DUF952 DOMAIN-CONTAINING PROTEIN"/>
    <property type="match status" value="1"/>
</dbReference>
<dbReference type="Gene3D" id="3.20.170.20">
    <property type="entry name" value="Protein of unknown function DUF952"/>
    <property type="match status" value="1"/>
</dbReference>
<dbReference type="OMA" id="EYVYRIS"/>
<dbReference type="EMBL" id="CM035417">
    <property type="protein sequence ID" value="KAH7423656.1"/>
    <property type="molecule type" value="Genomic_DNA"/>
</dbReference>
<sequence length="154" mass="17364">MIPFRHIDDGFQYKSSLPQFDSYTLVMTGMEGESQQILYRISSFTELQNFKTTGLLHGNELDKSSGFIHLSKASQIASTLKKFFQGRPDLYLLSIDAEKLGDGVKYEKVDGVMASDSVFPHFYGPLGEFCPVPIEALLEVHKLELQEGKHILPF</sequence>
<dbReference type="AlphaFoldDB" id="A0A8T2TPL3"/>
<accession>A0A8T2TPL3</accession>
<protein>
    <recommendedName>
        <fullName evidence="3">DUF952 domain-containing protein</fullName>
    </recommendedName>
</protein>
<dbReference type="InterPro" id="IPR009297">
    <property type="entry name" value="DUF952"/>
</dbReference>
<dbReference type="PANTHER" id="PTHR34129">
    <property type="entry name" value="BLR1139 PROTEIN"/>
    <property type="match status" value="1"/>
</dbReference>
<organism evidence="1 2">
    <name type="scientific">Ceratopteris richardii</name>
    <name type="common">Triangle waterfern</name>
    <dbReference type="NCBI Taxonomy" id="49495"/>
    <lineage>
        <taxon>Eukaryota</taxon>
        <taxon>Viridiplantae</taxon>
        <taxon>Streptophyta</taxon>
        <taxon>Embryophyta</taxon>
        <taxon>Tracheophyta</taxon>
        <taxon>Polypodiopsida</taxon>
        <taxon>Polypodiidae</taxon>
        <taxon>Polypodiales</taxon>
        <taxon>Pteridineae</taxon>
        <taxon>Pteridaceae</taxon>
        <taxon>Parkerioideae</taxon>
        <taxon>Ceratopteris</taxon>
    </lineage>
</organism>
<proteinExistence type="predicted"/>
<gene>
    <name evidence="1" type="ORF">KP509_12G066800</name>
</gene>
<dbReference type="Proteomes" id="UP000825935">
    <property type="component" value="Chromosome 12"/>
</dbReference>
<evidence type="ECO:0008006" key="3">
    <source>
        <dbReference type="Google" id="ProtNLM"/>
    </source>
</evidence>
<comment type="caution">
    <text evidence="1">The sequence shown here is derived from an EMBL/GenBank/DDBJ whole genome shotgun (WGS) entry which is preliminary data.</text>
</comment>
<name>A0A8T2TPL3_CERRI</name>
<dbReference type="Pfam" id="PF06108">
    <property type="entry name" value="DUF952"/>
    <property type="match status" value="1"/>
</dbReference>
<dbReference type="SUPFAM" id="SSF56399">
    <property type="entry name" value="ADP-ribosylation"/>
    <property type="match status" value="1"/>
</dbReference>